<dbReference type="FunFam" id="3.40.50.2300:FF:000018">
    <property type="entry name" value="DNA-binding transcriptional regulator NtrC"/>
    <property type="match status" value="1"/>
</dbReference>
<keyword evidence="10" id="KW-0902">Two-component regulatory system</keyword>
<evidence type="ECO:0000313" key="19">
    <source>
        <dbReference type="Proteomes" id="UP000189670"/>
    </source>
</evidence>
<sequence length="501" mass="55989">MKTNEKDVHVLIIDDERSIREGSARILSRIGCNVSTASRGEEGLEFLEKTSDVSIVLLDLKMPGIDGMEVLSKIRQQYKDIMVIIMTGFATVETAIQAMKQGAYDFIPKPFEPDHVRLVVNRAREKLKLTWQTEKLTLERQRTLLDLGTEKSRLTSIIEALPNGVMVTNTQGQVVLMNPALIRQLSLPKDTKSGIPIEALVSDVGFQEFVHNIHDISSTHPDTIPTYELQLPDQKFFMARGRPVLGDDKECLGVVIILINITAMKVLDQLKSEFVAKVSHELRSPLSTIHEQLTVVMNELGEEKSSDKQEYLLSRAQQKTQGLISLIGDLLDLSRIEAGAATQDPKPVQIEDLLASIVDFLGARAKRKKQQLTLEKLSDNIPPFVADPLSLESIFGNLVTNAINYTPENGKITVRIKFDHQKIFVDVEDTGFGIDPKYHDKIFDRFYRVKDKNTRYITGTGLGLPIVKSLVDALGGKITLESESEKGTTFHVIFPVESKDS</sequence>
<evidence type="ECO:0000256" key="12">
    <source>
        <dbReference type="ARBA" id="ARBA00023136"/>
    </source>
</evidence>
<dbReference type="SMART" id="SM00448">
    <property type="entry name" value="REC"/>
    <property type="match status" value="1"/>
</dbReference>
<dbReference type="Gene3D" id="3.30.450.20">
    <property type="entry name" value="PAS domain"/>
    <property type="match status" value="1"/>
</dbReference>
<dbReference type="Gene3D" id="3.40.50.2300">
    <property type="match status" value="1"/>
</dbReference>
<evidence type="ECO:0000256" key="14">
    <source>
        <dbReference type="PROSITE-ProRule" id="PRU00169"/>
    </source>
</evidence>
<evidence type="ECO:0000259" key="16">
    <source>
        <dbReference type="PROSITE" id="PS50110"/>
    </source>
</evidence>
<feature type="modified residue" description="4-aspartylphosphate" evidence="14">
    <location>
        <position position="59"/>
    </location>
</feature>
<dbReference type="CDD" id="cd00130">
    <property type="entry name" value="PAS"/>
    <property type="match status" value="1"/>
</dbReference>
<keyword evidence="5 14" id="KW-0597">Phosphoprotein</keyword>
<dbReference type="PANTHER" id="PTHR43047:SF72">
    <property type="entry name" value="OSMOSENSING HISTIDINE PROTEIN KINASE SLN1"/>
    <property type="match status" value="1"/>
</dbReference>
<organism evidence="18 19">
    <name type="scientific">Candidatus Magnetoglobus multicellularis str. Araruama</name>
    <dbReference type="NCBI Taxonomy" id="890399"/>
    <lineage>
        <taxon>Bacteria</taxon>
        <taxon>Pseudomonadati</taxon>
        <taxon>Thermodesulfobacteriota</taxon>
        <taxon>Desulfobacteria</taxon>
        <taxon>Desulfobacterales</taxon>
        <taxon>Desulfobacteraceae</taxon>
        <taxon>Candidatus Magnetoglobus</taxon>
    </lineage>
</organism>
<dbReference type="Gene3D" id="1.10.287.130">
    <property type="match status" value="1"/>
</dbReference>
<dbReference type="InterPro" id="IPR011006">
    <property type="entry name" value="CheY-like_superfamily"/>
</dbReference>
<evidence type="ECO:0000256" key="3">
    <source>
        <dbReference type="ARBA" id="ARBA00012438"/>
    </source>
</evidence>
<evidence type="ECO:0000313" key="18">
    <source>
        <dbReference type="EMBL" id="ETR73319.1"/>
    </source>
</evidence>
<dbReference type="Proteomes" id="UP000189670">
    <property type="component" value="Unassembled WGS sequence"/>
</dbReference>
<dbReference type="InterPro" id="IPR036097">
    <property type="entry name" value="HisK_dim/P_sf"/>
</dbReference>
<dbReference type="SMART" id="SM00091">
    <property type="entry name" value="PAS"/>
    <property type="match status" value="1"/>
</dbReference>
<evidence type="ECO:0000256" key="9">
    <source>
        <dbReference type="ARBA" id="ARBA00022840"/>
    </source>
</evidence>
<dbReference type="GO" id="GO:0005524">
    <property type="term" value="F:ATP binding"/>
    <property type="evidence" value="ECO:0007669"/>
    <property type="project" value="UniProtKB-KW"/>
</dbReference>
<dbReference type="Pfam" id="PF08448">
    <property type="entry name" value="PAS_4"/>
    <property type="match status" value="1"/>
</dbReference>
<name>A0A1V1PEJ2_9BACT</name>
<dbReference type="InterPro" id="IPR004358">
    <property type="entry name" value="Sig_transdc_His_kin-like_C"/>
</dbReference>
<keyword evidence="13" id="KW-0804">Transcription</keyword>
<dbReference type="SMART" id="SM00387">
    <property type="entry name" value="HATPase_c"/>
    <property type="match status" value="1"/>
</dbReference>
<dbReference type="AlphaFoldDB" id="A0A1V1PEJ2"/>
<evidence type="ECO:0000256" key="5">
    <source>
        <dbReference type="ARBA" id="ARBA00022553"/>
    </source>
</evidence>
<keyword evidence="9" id="KW-0067">ATP-binding</keyword>
<evidence type="ECO:0000256" key="13">
    <source>
        <dbReference type="ARBA" id="ARBA00023163"/>
    </source>
</evidence>
<dbReference type="Pfam" id="PF00072">
    <property type="entry name" value="Response_reg"/>
    <property type="match status" value="1"/>
</dbReference>
<dbReference type="EMBL" id="ATBP01000072">
    <property type="protein sequence ID" value="ETR73319.1"/>
    <property type="molecule type" value="Genomic_DNA"/>
</dbReference>
<keyword evidence="11" id="KW-0805">Transcription regulation</keyword>
<dbReference type="PROSITE" id="PS50109">
    <property type="entry name" value="HIS_KIN"/>
    <property type="match status" value="1"/>
</dbReference>
<dbReference type="PROSITE" id="PS50112">
    <property type="entry name" value="PAS"/>
    <property type="match status" value="1"/>
</dbReference>
<dbReference type="SUPFAM" id="SSF52172">
    <property type="entry name" value="CheY-like"/>
    <property type="match status" value="1"/>
</dbReference>
<dbReference type="SUPFAM" id="SSF47384">
    <property type="entry name" value="Homodimeric domain of signal transducing histidine kinase"/>
    <property type="match status" value="1"/>
</dbReference>
<dbReference type="InterPro" id="IPR003661">
    <property type="entry name" value="HisK_dim/P_dom"/>
</dbReference>
<comment type="caution">
    <text evidence="18">The sequence shown here is derived from an EMBL/GenBank/DDBJ whole genome shotgun (WGS) entry which is preliminary data.</text>
</comment>
<dbReference type="InterPro" id="IPR013656">
    <property type="entry name" value="PAS_4"/>
</dbReference>
<dbReference type="GO" id="GO:0009927">
    <property type="term" value="F:histidine phosphotransfer kinase activity"/>
    <property type="evidence" value="ECO:0007669"/>
    <property type="project" value="TreeGrafter"/>
</dbReference>
<keyword evidence="4" id="KW-1003">Cell membrane</keyword>
<feature type="domain" description="Histidine kinase" evidence="15">
    <location>
        <begin position="277"/>
        <end position="498"/>
    </location>
</feature>
<dbReference type="InterPro" id="IPR003594">
    <property type="entry name" value="HATPase_dom"/>
</dbReference>
<dbReference type="SUPFAM" id="SSF55785">
    <property type="entry name" value="PYP-like sensor domain (PAS domain)"/>
    <property type="match status" value="1"/>
</dbReference>
<dbReference type="SMART" id="SM00388">
    <property type="entry name" value="HisKA"/>
    <property type="match status" value="1"/>
</dbReference>
<evidence type="ECO:0000256" key="4">
    <source>
        <dbReference type="ARBA" id="ARBA00022475"/>
    </source>
</evidence>
<dbReference type="InterPro" id="IPR000014">
    <property type="entry name" value="PAS"/>
</dbReference>
<dbReference type="FunFam" id="3.30.565.10:FF:000023">
    <property type="entry name" value="PAS domain-containing sensor histidine kinase"/>
    <property type="match status" value="1"/>
</dbReference>
<evidence type="ECO:0000256" key="11">
    <source>
        <dbReference type="ARBA" id="ARBA00023015"/>
    </source>
</evidence>
<evidence type="ECO:0000256" key="2">
    <source>
        <dbReference type="ARBA" id="ARBA00004236"/>
    </source>
</evidence>
<dbReference type="InterPro" id="IPR035965">
    <property type="entry name" value="PAS-like_dom_sf"/>
</dbReference>
<gene>
    <name evidence="18" type="ORF">OMM_01052</name>
</gene>
<dbReference type="PRINTS" id="PR00344">
    <property type="entry name" value="BCTRLSENSOR"/>
</dbReference>
<keyword evidence="6" id="KW-0808">Transferase</keyword>
<dbReference type="InterPro" id="IPR005467">
    <property type="entry name" value="His_kinase_dom"/>
</dbReference>
<evidence type="ECO:0000256" key="1">
    <source>
        <dbReference type="ARBA" id="ARBA00000085"/>
    </source>
</evidence>
<dbReference type="EC" id="2.7.13.3" evidence="3"/>
<dbReference type="GO" id="GO:0005886">
    <property type="term" value="C:plasma membrane"/>
    <property type="evidence" value="ECO:0007669"/>
    <property type="project" value="UniProtKB-SubCell"/>
</dbReference>
<dbReference type="InterPro" id="IPR036890">
    <property type="entry name" value="HATPase_C_sf"/>
</dbReference>
<keyword evidence="8 18" id="KW-0418">Kinase</keyword>
<evidence type="ECO:0000256" key="10">
    <source>
        <dbReference type="ARBA" id="ARBA00023012"/>
    </source>
</evidence>
<evidence type="ECO:0000256" key="7">
    <source>
        <dbReference type="ARBA" id="ARBA00022741"/>
    </source>
</evidence>
<dbReference type="SUPFAM" id="SSF55874">
    <property type="entry name" value="ATPase domain of HSP90 chaperone/DNA topoisomerase II/histidine kinase"/>
    <property type="match status" value="1"/>
</dbReference>
<dbReference type="Pfam" id="PF00512">
    <property type="entry name" value="HisKA"/>
    <property type="match status" value="1"/>
</dbReference>
<dbReference type="InterPro" id="IPR001789">
    <property type="entry name" value="Sig_transdc_resp-reg_receiver"/>
</dbReference>
<dbReference type="GO" id="GO:0000155">
    <property type="term" value="F:phosphorelay sensor kinase activity"/>
    <property type="evidence" value="ECO:0007669"/>
    <property type="project" value="InterPro"/>
</dbReference>
<evidence type="ECO:0000256" key="6">
    <source>
        <dbReference type="ARBA" id="ARBA00022679"/>
    </source>
</evidence>
<keyword evidence="12" id="KW-0472">Membrane</keyword>
<protein>
    <recommendedName>
        <fullName evidence="3">histidine kinase</fullName>
        <ecNumber evidence="3">2.7.13.3</ecNumber>
    </recommendedName>
</protein>
<dbReference type="PANTHER" id="PTHR43047">
    <property type="entry name" value="TWO-COMPONENT HISTIDINE PROTEIN KINASE"/>
    <property type="match status" value="1"/>
</dbReference>
<evidence type="ECO:0000259" key="15">
    <source>
        <dbReference type="PROSITE" id="PS50109"/>
    </source>
</evidence>
<dbReference type="CDD" id="cd00082">
    <property type="entry name" value="HisKA"/>
    <property type="match status" value="1"/>
</dbReference>
<reference evidence="19" key="1">
    <citation type="submission" date="2012-11" db="EMBL/GenBank/DDBJ databases">
        <authorList>
            <person name="Lucero-Rivera Y.E."/>
            <person name="Tovar-Ramirez D."/>
        </authorList>
    </citation>
    <scope>NUCLEOTIDE SEQUENCE [LARGE SCALE GENOMIC DNA]</scope>
    <source>
        <strain evidence="19">Araruama</strain>
    </source>
</reference>
<dbReference type="PROSITE" id="PS50110">
    <property type="entry name" value="RESPONSE_REGULATORY"/>
    <property type="match status" value="1"/>
</dbReference>
<evidence type="ECO:0000256" key="8">
    <source>
        <dbReference type="ARBA" id="ARBA00022777"/>
    </source>
</evidence>
<comment type="catalytic activity">
    <reaction evidence="1">
        <text>ATP + protein L-histidine = ADP + protein N-phospho-L-histidine.</text>
        <dbReference type="EC" id="2.7.13.3"/>
    </reaction>
</comment>
<comment type="subcellular location">
    <subcellularLocation>
        <location evidence="2">Cell membrane</location>
    </subcellularLocation>
</comment>
<keyword evidence="7" id="KW-0547">Nucleotide-binding</keyword>
<dbReference type="Gene3D" id="3.30.565.10">
    <property type="entry name" value="Histidine kinase-like ATPase, C-terminal domain"/>
    <property type="match status" value="1"/>
</dbReference>
<feature type="domain" description="PAS" evidence="17">
    <location>
        <begin position="150"/>
        <end position="190"/>
    </location>
</feature>
<proteinExistence type="predicted"/>
<accession>A0A1V1PEJ2</accession>
<evidence type="ECO:0000259" key="17">
    <source>
        <dbReference type="PROSITE" id="PS50112"/>
    </source>
</evidence>
<dbReference type="Pfam" id="PF02518">
    <property type="entry name" value="HATPase_c"/>
    <property type="match status" value="1"/>
</dbReference>
<feature type="domain" description="Response regulatory" evidence="16">
    <location>
        <begin position="9"/>
        <end position="124"/>
    </location>
</feature>